<sequence length="76" mass="8423">MCGAIHARGFGFWVKVRIYYAAETACVASGRHTLHNRPSEKTKPVFSDGFARHVKSYAGCVAQATHVFPPFKRKAV</sequence>
<dbReference type="Proteomes" id="UP000004105">
    <property type="component" value="Unassembled WGS sequence"/>
</dbReference>
<comment type="caution">
    <text evidence="1">The sequence shown here is derived from an EMBL/GenBank/DDBJ whole genome shotgun (WGS) entry which is preliminary data.</text>
</comment>
<name>F2BEM4_9NEIS</name>
<dbReference type="AlphaFoldDB" id="F2BEM4"/>
<protein>
    <submittedName>
        <fullName evidence="1">Uncharacterized protein</fullName>
    </submittedName>
</protein>
<evidence type="ECO:0000313" key="2">
    <source>
        <dbReference type="Proteomes" id="UP000004105"/>
    </source>
</evidence>
<gene>
    <name evidence="1" type="ORF">HMPREF9123_2181</name>
</gene>
<reference evidence="1 2" key="1">
    <citation type="submission" date="2011-02" db="EMBL/GenBank/DDBJ databases">
        <authorList>
            <person name="Muzny D."/>
            <person name="Qin X."/>
            <person name="Deng J."/>
            <person name="Jiang H."/>
            <person name="Liu Y."/>
            <person name="Qu J."/>
            <person name="Song X.-Z."/>
            <person name="Zhang L."/>
            <person name="Thornton R."/>
            <person name="Coyle M."/>
            <person name="Francisco L."/>
            <person name="Jackson L."/>
            <person name="Javaid M."/>
            <person name="Korchina V."/>
            <person name="Kovar C."/>
            <person name="Mata R."/>
            <person name="Mathew T."/>
            <person name="Ngo R."/>
            <person name="Nguyen L."/>
            <person name="Nguyen N."/>
            <person name="Okwuonu G."/>
            <person name="Ongeri F."/>
            <person name="Pham C."/>
            <person name="Simmons D."/>
            <person name="Wilczek-Boney K."/>
            <person name="Hale W."/>
            <person name="Jakkamsetti A."/>
            <person name="Pham P."/>
            <person name="Ruth R."/>
            <person name="San Lucas F."/>
            <person name="Warren J."/>
            <person name="Zhang J."/>
            <person name="Zhao Z."/>
            <person name="Zhou C."/>
            <person name="Zhu D."/>
            <person name="Lee S."/>
            <person name="Bess C."/>
            <person name="Blankenburg K."/>
            <person name="Forbes L."/>
            <person name="Fu Q."/>
            <person name="Gubbala S."/>
            <person name="Hirani K."/>
            <person name="Jayaseelan J.C."/>
            <person name="Lara F."/>
            <person name="Munidasa M."/>
            <person name="Palculict T."/>
            <person name="Patil S."/>
            <person name="Pu L.-L."/>
            <person name="Saada N."/>
            <person name="Tang L."/>
            <person name="Weissenberger G."/>
            <person name="Zhu Y."/>
            <person name="Hemphill L."/>
            <person name="Shang Y."/>
            <person name="Youmans B."/>
            <person name="Ayvaz T."/>
            <person name="Ross M."/>
            <person name="Santibanez J."/>
            <person name="Aqrawi P."/>
            <person name="Gross S."/>
            <person name="Joshi V."/>
            <person name="Fowler G."/>
            <person name="Nazareth L."/>
            <person name="Reid J."/>
            <person name="Worley K."/>
            <person name="Petrosino J."/>
            <person name="Highlander S."/>
            <person name="Gibbs R."/>
        </authorList>
    </citation>
    <scope>NUCLEOTIDE SEQUENCE [LARGE SCALE GENOMIC DNA]</scope>
    <source>
        <strain evidence="1 2">ATCC BAA-1200</strain>
    </source>
</reference>
<accession>F2BEM4</accession>
<dbReference type="EMBL" id="AFAY01000046">
    <property type="protein sequence ID" value="EGF09929.1"/>
    <property type="molecule type" value="Genomic_DNA"/>
</dbReference>
<keyword evidence="2" id="KW-1185">Reference proteome</keyword>
<dbReference type="HOGENOM" id="CLU_2650687_0_0_4"/>
<proteinExistence type="predicted"/>
<evidence type="ECO:0000313" key="1">
    <source>
        <dbReference type="EMBL" id="EGF09929.1"/>
    </source>
</evidence>
<organism evidence="1 2">
    <name type="scientific">Neisseria bacilliformis ATCC BAA-1200</name>
    <dbReference type="NCBI Taxonomy" id="888742"/>
    <lineage>
        <taxon>Bacteria</taxon>
        <taxon>Pseudomonadati</taxon>
        <taxon>Pseudomonadota</taxon>
        <taxon>Betaproteobacteria</taxon>
        <taxon>Neisseriales</taxon>
        <taxon>Neisseriaceae</taxon>
        <taxon>Neisseria</taxon>
    </lineage>
</organism>